<organism evidence="2 3">
    <name type="scientific">Clostridium beijerinckii</name>
    <name type="common">Clostridium MP</name>
    <dbReference type="NCBI Taxonomy" id="1520"/>
    <lineage>
        <taxon>Bacteria</taxon>
        <taxon>Bacillati</taxon>
        <taxon>Bacillota</taxon>
        <taxon>Clostridia</taxon>
        <taxon>Eubacteriales</taxon>
        <taxon>Clostridiaceae</taxon>
        <taxon>Clostridium</taxon>
    </lineage>
</organism>
<dbReference type="KEGG" id="cbei:LF65_02858"/>
<keyword evidence="1" id="KW-1133">Transmembrane helix</keyword>
<gene>
    <name evidence="2" type="ORF">LF65_02858</name>
</gene>
<reference evidence="3" key="1">
    <citation type="submission" date="2014-12" db="EMBL/GenBank/DDBJ databases">
        <title>Genome sequence of Clostridium beijerinckii strain 59B.</title>
        <authorList>
            <person name="Little G.T."/>
            <person name="Minton N.P."/>
        </authorList>
    </citation>
    <scope>NUCLEOTIDE SEQUENCE [LARGE SCALE GENOMIC DNA]</scope>
    <source>
        <strain evidence="3">59B</strain>
    </source>
</reference>
<evidence type="ECO:0000313" key="2">
    <source>
        <dbReference type="EMBL" id="AJG99428.1"/>
    </source>
</evidence>
<evidence type="ECO:0000313" key="3">
    <source>
        <dbReference type="Proteomes" id="UP000031866"/>
    </source>
</evidence>
<dbReference type="RefSeq" id="WP_041896862.1">
    <property type="nucleotide sequence ID" value="NZ_CP010086.2"/>
</dbReference>
<keyword evidence="1" id="KW-0812">Transmembrane</keyword>
<evidence type="ECO:0000256" key="1">
    <source>
        <dbReference type="SAM" id="Phobius"/>
    </source>
</evidence>
<dbReference type="AlphaFoldDB" id="A0A0B5QRA9"/>
<protein>
    <submittedName>
        <fullName evidence="2">Uncharacterized protein</fullName>
    </submittedName>
</protein>
<sequence length="87" mass="10172">MEIIDTVPIINPPHIDLNASICGGFLFIAISLNEILYIHRYPNQVFKFGKLLHKSKFYIGYIYLQKPNEYNIEYFNLFGGNFNGKRL</sequence>
<accession>A0A0B5QRA9</accession>
<dbReference type="Proteomes" id="UP000031866">
    <property type="component" value="Chromosome"/>
</dbReference>
<keyword evidence="1" id="KW-0472">Membrane</keyword>
<feature type="transmembrane region" description="Helical" evidence="1">
    <location>
        <begin position="17"/>
        <end position="38"/>
    </location>
</feature>
<name>A0A0B5QRA9_CLOBE</name>
<dbReference type="EMBL" id="CP010086">
    <property type="protein sequence ID" value="AJG99428.1"/>
    <property type="molecule type" value="Genomic_DNA"/>
</dbReference>
<proteinExistence type="predicted"/>